<evidence type="ECO:0000313" key="1">
    <source>
        <dbReference type="EMBL" id="CAD7090507.1"/>
    </source>
</evidence>
<dbReference type="Gene3D" id="3.40.50.1000">
    <property type="entry name" value="HAD superfamily/HAD-like"/>
    <property type="match status" value="1"/>
</dbReference>
<dbReference type="Gene3D" id="1.10.150.720">
    <property type="entry name" value="Haloacid dehalogenase-like hydrolase"/>
    <property type="match status" value="1"/>
</dbReference>
<dbReference type="SUPFAM" id="SSF56784">
    <property type="entry name" value="HAD-like"/>
    <property type="match status" value="1"/>
</dbReference>
<dbReference type="PANTHER" id="PTHR46191:SF2">
    <property type="entry name" value="HALOACID DEHALOGENASE-LIKE HYDROLASE DOMAIN-CONTAINING PROTEIN 3"/>
    <property type="match status" value="1"/>
</dbReference>
<dbReference type="GO" id="GO:0005634">
    <property type="term" value="C:nucleus"/>
    <property type="evidence" value="ECO:0007669"/>
    <property type="project" value="TreeGrafter"/>
</dbReference>
<dbReference type="InterPro" id="IPR051828">
    <property type="entry name" value="HAD-like_hydrolase_domain"/>
</dbReference>
<dbReference type="InterPro" id="IPR044924">
    <property type="entry name" value="HAD-SF_hydro_IA_REG-2-like_cap"/>
</dbReference>
<dbReference type="InParanoid" id="A0A7R8V1Q5"/>
<gene>
    <name evidence="1" type="ORF">HERILL_LOCUS12985</name>
</gene>
<protein>
    <recommendedName>
        <fullName evidence="3">Rhythmically expressed gene 2 protein</fullName>
    </recommendedName>
</protein>
<dbReference type="FunCoup" id="A0A7R8V1Q5">
    <property type="interactions" value="406"/>
</dbReference>
<dbReference type="SFLD" id="SFLDG01129">
    <property type="entry name" value="C1.5:_HAD__Beta-PGM__Phosphata"/>
    <property type="match status" value="1"/>
</dbReference>
<dbReference type="PANTHER" id="PTHR46191">
    <property type="match status" value="1"/>
</dbReference>
<proteinExistence type="predicted"/>
<dbReference type="InterPro" id="IPR023214">
    <property type="entry name" value="HAD_sf"/>
</dbReference>
<dbReference type="NCBIfam" id="TIGR02252">
    <property type="entry name" value="DREG-2"/>
    <property type="match status" value="1"/>
</dbReference>
<dbReference type="Proteomes" id="UP000594454">
    <property type="component" value="Chromosome 5"/>
</dbReference>
<accession>A0A7R8V1Q5</accession>
<organism evidence="1 2">
    <name type="scientific">Hermetia illucens</name>
    <name type="common">Black soldier fly</name>
    <dbReference type="NCBI Taxonomy" id="343691"/>
    <lineage>
        <taxon>Eukaryota</taxon>
        <taxon>Metazoa</taxon>
        <taxon>Ecdysozoa</taxon>
        <taxon>Arthropoda</taxon>
        <taxon>Hexapoda</taxon>
        <taxon>Insecta</taxon>
        <taxon>Pterygota</taxon>
        <taxon>Neoptera</taxon>
        <taxon>Endopterygota</taxon>
        <taxon>Diptera</taxon>
        <taxon>Brachycera</taxon>
        <taxon>Stratiomyomorpha</taxon>
        <taxon>Stratiomyidae</taxon>
        <taxon>Hermetiinae</taxon>
        <taxon>Hermetia</taxon>
    </lineage>
</organism>
<dbReference type="InterPro" id="IPR036412">
    <property type="entry name" value="HAD-like_sf"/>
</dbReference>
<dbReference type="InterPro" id="IPR011949">
    <property type="entry name" value="HAD-SF_hydro_IA_REG-2-like"/>
</dbReference>
<dbReference type="InterPro" id="IPR006439">
    <property type="entry name" value="HAD-SF_hydro_IA"/>
</dbReference>
<keyword evidence="2" id="KW-1185">Reference proteome</keyword>
<name>A0A7R8V1Q5_HERIL</name>
<dbReference type="SFLD" id="SFLDS00003">
    <property type="entry name" value="Haloacid_Dehalogenase"/>
    <property type="match status" value="1"/>
</dbReference>
<dbReference type="EMBL" id="LR899013">
    <property type="protein sequence ID" value="CAD7090507.1"/>
    <property type="molecule type" value="Genomic_DNA"/>
</dbReference>
<evidence type="ECO:0008006" key="3">
    <source>
        <dbReference type="Google" id="ProtNLM"/>
    </source>
</evidence>
<dbReference type="OrthoDB" id="444127at2759"/>
<dbReference type="AlphaFoldDB" id="A0A7R8V1Q5"/>
<evidence type="ECO:0000313" key="2">
    <source>
        <dbReference type="Proteomes" id="UP000594454"/>
    </source>
</evidence>
<dbReference type="OMA" id="KCVGIIS"/>
<dbReference type="NCBIfam" id="TIGR01549">
    <property type="entry name" value="HAD-SF-IA-v1"/>
    <property type="match status" value="1"/>
</dbReference>
<dbReference type="Pfam" id="PF00702">
    <property type="entry name" value="Hydrolase"/>
    <property type="match status" value="1"/>
</dbReference>
<sequence>MSSGKLVKNLSRFRLITFDVTDTLLQAKFPAGVKYAKTAESLGYGNIDPTLLNQHFRVEFKRMARLYPNFGRQTGELHWKDWWRLLLYSIFIKAGTNIPAEDLTVITNTLITQYRTSECWNKCEGTDELLQSLKELGKKIGIISNYDPSLHKIIGEMDLPKFDFVLTSYEKNVLKPGSEIFDEALKLARVTKDQALHIGNTLETDYLGALNAGWCSVHITNKSDKWKEHSNINPDHVYPTLIDFLESLNRDEIKW</sequence>
<reference evidence="1 2" key="1">
    <citation type="submission" date="2020-11" db="EMBL/GenBank/DDBJ databases">
        <authorList>
            <person name="Wallbank WR R."/>
            <person name="Pardo Diaz C."/>
            <person name="Kozak K."/>
            <person name="Martin S."/>
            <person name="Jiggins C."/>
            <person name="Moest M."/>
            <person name="Warren A I."/>
            <person name="Generalovic N T."/>
            <person name="Byers J.R.P. K."/>
            <person name="Montejo-Kovacevich G."/>
            <person name="Yen C E."/>
        </authorList>
    </citation>
    <scope>NUCLEOTIDE SEQUENCE [LARGE SCALE GENOMIC DNA]</scope>
</reference>